<feature type="coiled-coil region" evidence="1">
    <location>
        <begin position="63"/>
        <end position="93"/>
    </location>
</feature>
<protein>
    <submittedName>
        <fullName evidence="3">Uncharacterized protein</fullName>
    </submittedName>
</protein>
<gene>
    <name evidence="3" type="ORF">Q4Q50_11155</name>
</gene>
<dbReference type="RefSeq" id="WP_311899335.1">
    <property type="nucleotide sequence ID" value="NZ_JAUOES010000010.1"/>
</dbReference>
<proteinExistence type="predicted"/>
<evidence type="ECO:0000256" key="2">
    <source>
        <dbReference type="SAM" id="MobiDB-lite"/>
    </source>
</evidence>
<accession>A0ABU3FZP9</accession>
<feature type="region of interest" description="Disordered" evidence="2">
    <location>
        <begin position="157"/>
        <end position="179"/>
    </location>
</feature>
<evidence type="ECO:0000313" key="4">
    <source>
        <dbReference type="Proteomes" id="UP001249505"/>
    </source>
</evidence>
<sequence length="179" mass="21256">MEPQAWIYQQDKPTAGRKLLLLEEAELIFALPLIYRLINPEAVASKPDWFCDAELQRVSYTELVTQLNELVRLRKKTQRLDNELKNVNKMLNQYFTDLGWRMVRKELSQIKKRQKKSHIEVSRDIIQRLKRYMETQKLDSFDQAIDNLLSEHDAEISQSHLQHPDDLDDNMSVDDMLDE</sequence>
<keyword evidence="1" id="KW-0175">Coiled coil</keyword>
<evidence type="ECO:0000313" key="3">
    <source>
        <dbReference type="EMBL" id="MDT3280845.1"/>
    </source>
</evidence>
<dbReference type="Proteomes" id="UP001249505">
    <property type="component" value="Unassembled WGS sequence"/>
</dbReference>
<feature type="compositionally biased region" description="Acidic residues" evidence="2">
    <location>
        <begin position="166"/>
        <end position="179"/>
    </location>
</feature>
<organism evidence="3 4">
    <name type="scientific">Shewanella scandinavica</name>
    <dbReference type="NCBI Taxonomy" id="3063538"/>
    <lineage>
        <taxon>Bacteria</taxon>
        <taxon>Pseudomonadati</taxon>
        <taxon>Pseudomonadota</taxon>
        <taxon>Gammaproteobacteria</taxon>
        <taxon>Alteromonadales</taxon>
        <taxon>Shewanellaceae</taxon>
        <taxon>Shewanella</taxon>
    </lineage>
</organism>
<reference evidence="3 4" key="1">
    <citation type="submission" date="2023-07" db="EMBL/GenBank/DDBJ databases">
        <title>Novel Shewanella species isolated from Baltic Sea sediments.</title>
        <authorList>
            <person name="Martin-Rodriguez A.J."/>
        </authorList>
    </citation>
    <scope>NUCLEOTIDE SEQUENCE [LARGE SCALE GENOMIC DNA]</scope>
    <source>
        <strain evidence="3 4">SP2S1-2</strain>
    </source>
</reference>
<evidence type="ECO:0000256" key="1">
    <source>
        <dbReference type="SAM" id="Coils"/>
    </source>
</evidence>
<keyword evidence="4" id="KW-1185">Reference proteome</keyword>
<dbReference type="EMBL" id="JAUOES010000010">
    <property type="protein sequence ID" value="MDT3280845.1"/>
    <property type="molecule type" value="Genomic_DNA"/>
</dbReference>
<comment type="caution">
    <text evidence="3">The sequence shown here is derived from an EMBL/GenBank/DDBJ whole genome shotgun (WGS) entry which is preliminary data.</text>
</comment>
<name>A0ABU3FZP9_9GAMM</name>